<evidence type="ECO:0000313" key="8">
    <source>
        <dbReference type="Proteomes" id="UP000005938"/>
    </source>
</evidence>
<dbReference type="Pfam" id="PF04542">
    <property type="entry name" value="Sigma70_r2"/>
    <property type="match status" value="1"/>
</dbReference>
<dbReference type="STRING" id="946077.W5A_09582"/>
<keyword evidence="8" id="KW-1185">Reference proteome</keyword>
<dbReference type="GO" id="GO:0006352">
    <property type="term" value="P:DNA-templated transcription initiation"/>
    <property type="evidence" value="ECO:0007669"/>
    <property type="project" value="InterPro"/>
</dbReference>
<dbReference type="Gene3D" id="1.10.1740.10">
    <property type="match status" value="1"/>
</dbReference>
<dbReference type="PANTHER" id="PTHR43133">
    <property type="entry name" value="RNA POLYMERASE ECF-TYPE SIGMA FACTO"/>
    <property type="match status" value="1"/>
</dbReference>
<dbReference type="InterPro" id="IPR014284">
    <property type="entry name" value="RNA_pol_sigma-70_dom"/>
</dbReference>
<dbReference type="InterPro" id="IPR013249">
    <property type="entry name" value="RNA_pol_sigma70_r4_t2"/>
</dbReference>
<evidence type="ECO:0000256" key="2">
    <source>
        <dbReference type="ARBA" id="ARBA00023015"/>
    </source>
</evidence>
<dbReference type="InterPro" id="IPR013325">
    <property type="entry name" value="RNA_pol_sigma_r2"/>
</dbReference>
<dbReference type="SUPFAM" id="SSF88659">
    <property type="entry name" value="Sigma3 and sigma4 domains of RNA polymerase sigma factors"/>
    <property type="match status" value="1"/>
</dbReference>
<organism evidence="7 8">
    <name type="scientific">Imtechella halotolerans K1</name>
    <dbReference type="NCBI Taxonomy" id="946077"/>
    <lineage>
        <taxon>Bacteria</taxon>
        <taxon>Pseudomonadati</taxon>
        <taxon>Bacteroidota</taxon>
        <taxon>Flavobacteriia</taxon>
        <taxon>Flavobacteriales</taxon>
        <taxon>Flavobacteriaceae</taxon>
        <taxon>Imtechella</taxon>
    </lineage>
</organism>
<reference evidence="7 8" key="1">
    <citation type="journal article" date="2012" name="J. Bacteriol.">
        <title>Genome Sequence of the Halotolerant Bacterium Imtechella halotolerans K1T.</title>
        <authorList>
            <person name="Kumar S."/>
            <person name="Vikram S."/>
            <person name="Subramanian S."/>
            <person name="Raghava G.P."/>
            <person name="Pinnaka A.K."/>
        </authorList>
    </citation>
    <scope>NUCLEOTIDE SEQUENCE [LARGE SCALE GENOMIC DNA]</scope>
    <source>
        <strain evidence="7 8">K1</strain>
    </source>
</reference>
<evidence type="ECO:0000256" key="1">
    <source>
        <dbReference type="ARBA" id="ARBA00010641"/>
    </source>
</evidence>
<keyword evidence="5" id="KW-0804">Transcription</keyword>
<dbReference type="InterPro" id="IPR036388">
    <property type="entry name" value="WH-like_DNA-bd_sf"/>
</dbReference>
<evidence type="ECO:0000256" key="5">
    <source>
        <dbReference type="ARBA" id="ARBA00023163"/>
    </source>
</evidence>
<dbReference type="InterPro" id="IPR007627">
    <property type="entry name" value="RNA_pol_sigma70_r2"/>
</dbReference>
<accession>I0WC92</accession>
<sequence>MKIAGKVILYNSKEFNEIFDRLFVHMFMLASRILKNDERGKDIAQEAFVKLFQKDTEDFESEKALQTYLYVLVKNACISELRKDKKVQNSPLEDGLSVSQQAFLNEILREETYKLLHKAIAGLSPKAEQVVRLTLEGYSNDDIANELGVTINTVKTVKRRAYKNLRELLGDQYITILFTNFIQFF</sequence>
<gene>
    <name evidence="7" type="ORF">W5A_09582</name>
</gene>
<dbReference type="InterPro" id="IPR039425">
    <property type="entry name" value="RNA_pol_sigma-70-like"/>
</dbReference>
<keyword evidence="3" id="KW-0731">Sigma factor</keyword>
<dbReference type="InterPro" id="IPR000792">
    <property type="entry name" value="Tscrpt_reg_LuxR_C"/>
</dbReference>
<dbReference type="PRINTS" id="PR00038">
    <property type="entry name" value="HTHLUXR"/>
</dbReference>
<dbReference type="SMART" id="SM00421">
    <property type="entry name" value="HTH_LUXR"/>
    <property type="match status" value="1"/>
</dbReference>
<dbReference type="eggNOG" id="COG1595">
    <property type="taxonomic scope" value="Bacteria"/>
</dbReference>
<evidence type="ECO:0000259" key="6">
    <source>
        <dbReference type="SMART" id="SM00421"/>
    </source>
</evidence>
<evidence type="ECO:0000256" key="4">
    <source>
        <dbReference type="ARBA" id="ARBA00023125"/>
    </source>
</evidence>
<dbReference type="AlphaFoldDB" id="I0WC92"/>
<proteinExistence type="inferred from homology"/>
<keyword evidence="2" id="KW-0805">Transcription regulation</keyword>
<name>I0WC92_9FLAO</name>
<dbReference type="PANTHER" id="PTHR43133:SF8">
    <property type="entry name" value="RNA POLYMERASE SIGMA FACTOR HI_1459-RELATED"/>
    <property type="match status" value="1"/>
</dbReference>
<keyword evidence="4" id="KW-0238">DNA-binding</keyword>
<dbReference type="NCBIfam" id="TIGR02937">
    <property type="entry name" value="sigma70-ECF"/>
    <property type="match status" value="1"/>
</dbReference>
<dbReference type="Proteomes" id="UP000005938">
    <property type="component" value="Unassembled WGS sequence"/>
</dbReference>
<dbReference type="GO" id="GO:0016987">
    <property type="term" value="F:sigma factor activity"/>
    <property type="evidence" value="ECO:0007669"/>
    <property type="project" value="UniProtKB-KW"/>
</dbReference>
<dbReference type="Pfam" id="PF08281">
    <property type="entry name" value="Sigma70_r4_2"/>
    <property type="match status" value="1"/>
</dbReference>
<comment type="similarity">
    <text evidence="1">Belongs to the sigma-70 factor family. ECF subfamily.</text>
</comment>
<dbReference type="RefSeq" id="WP_008239928.1">
    <property type="nucleotide sequence ID" value="NZ_AJJU01000014.1"/>
</dbReference>
<evidence type="ECO:0000313" key="7">
    <source>
        <dbReference type="EMBL" id="EID74008.1"/>
    </source>
</evidence>
<comment type="caution">
    <text evidence="7">The sequence shown here is derived from an EMBL/GenBank/DDBJ whole genome shotgun (WGS) entry which is preliminary data.</text>
</comment>
<dbReference type="Gene3D" id="1.10.10.10">
    <property type="entry name" value="Winged helix-like DNA-binding domain superfamily/Winged helix DNA-binding domain"/>
    <property type="match status" value="1"/>
</dbReference>
<dbReference type="EMBL" id="AJJU01000014">
    <property type="protein sequence ID" value="EID74008.1"/>
    <property type="molecule type" value="Genomic_DNA"/>
</dbReference>
<dbReference type="GO" id="GO:0003677">
    <property type="term" value="F:DNA binding"/>
    <property type="evidence" value="ECO:0007669"/>
    <property type="project" value="UniProtKB-KW"/>
</dbReference>
<protein>
    <submittedName>
        <fullName evidence="7">RNA polymerase, sigma-24 subunit, ECF subfamily protein</fullName>
    </submittedName>
</protein>
<feature type="domain" description="HTH luxR-type" evidence="6">
    <location>
        <begin position="120"/>
        <end position="172"/>
    </location>
</feature>
<dbReference type="OrthoDB" id="9772248at2"/>
<evidence type="ECO:0000256" key="3">
    <source>
        <dbReference type="ARBA" id="ARBA00023082"/>
    </source>
</evidence>
<dbReference type="SUPFAM" id="SSF88946">
    <property type="entry name" value="Sigma2 domain of RNA polymerase sigma factors"/>
    <property type="match status" value="1"/>
</dbReference>
<dbReference type="InterPro" id="IPR013324">
    <property type="entry name" value="RNA_pol_sigma_r3/r4-like"/>
</dbReference>